<feature type="repeat" description="WD" evidence="3">
    <location>
        <begin position="232"/>
        <end position="273"/>
    </location>
</feature>
<dbReference type="InterPro" id="IPR036322">
    <property type="entry name" value="WD40_repeat_dom_sf"/>
</dbReference>
<dbReference type="PANTHER" id="PTHR44090:SF1">
    <property type="entry name" value="SUPERKILLER COMPLEX PROTEIN 8"/>
    <property type="match status" value="1"/>
</dbReference>
<gene>
    <name evidence="4" type="ORF">POBO1169_LOCUS18754</name>
</gene>
<dbReference type="Gene3D" id="2.130.10.10">
    <property type="entry name" value="YVTN repeat-like/Quinoprotein amine dehydrogenase"/>
    <property type="match status" value="1"/>
</dbReference>
<dbReference type="InterPro" id="IPR019775">
    <property type="entry name" value="WD40_repeat_CS"/>
</dbReference>
<evidence type="ECO:0000313" key="4">
    <source>
        <dbReference type="EMBL" id="CAD8688693.1"/>
    </source>
</evidence>
<keyword evidence="1 3" id="KW-0853">WD repeat</keyword>
<dbReference type="CDD" id="cd00200">
    <property type="entry name" value="WD40"/>
    <property type="match status" value="1"/>
</dbReference>
<keyword evidence="2" id="KW-0677">Repeat</keyword>
<proteinExistence type="predicted"/>
<dbReference type="PANTHER" id="PTHR44090">
    <property type="entry name" value="WD REPEAT-CONTAINING PROTEIN 61"/>
    <property type="match status" value="1"/>
</dbReference>
<dbReference type="EMBL" id="HBFA01037509">
    <property type="protein sequence ID" value="CAD8688693.1"/>
    <property type="molecule type" value="Transcribed_RNA"/>
</dbReference>
<dbReference type="InterPro" id="IPR051510">
    <property type="entry name" value="SKI8"/>
</dbReference>
<dbReference type="AlphaFoldDB" id="A0A7S0RVB2"/>
<dbReference type="GO" id="GO:0016593">
    <property type="term" value="C:Cdc73/Paf1 complex"/>
    <property type="evidence" value="ECO:0007669"/>
    <property type="project" value="TreeGrafter"/>
</dbReference>
<dbReference type="PRINTS" id="PR00320">
    <property type="entry name" value="GPROTEINBRPT"/>
</dbReference>
<protein>
    <recommendedName>
        <fullName evidence="5">Anaphase-promoting complex subunit 4 WD40 domain-containing protein</fullName>
    </recommendedName>
</protein>
<dbReference type="SUPFAM" id="SSF50978">
    <property type="entry name" value="WD40 repeat-like"/>
    <property type="match status" value="1"/>
</dbReference>
<dbReference type="SMART" id="SM00320">
    <property type="entry name" value="WD40"/>
    <property type="match status" value="7"/>
</dbReference>
<feature type="repeat" description="WD" evidence="3">
    <location>
        <begin position="190"/>
        <end position="231"/>
    </location>
</feature>
<evidence type="ECO:0008006" key="5">
    <source>
        <dbReference type="Google" id="ProtNLM"/>
    </source>
</evidence>
<dbReference type="InterPro" id="IPR001680">
    <property type="entry name" value="WD40_rpt"/>
</dbReference>
<feature type="repeat" description="WD" evidence="3">
    <location>
        <begin position="274"/>
        <end position="309"/>
    </location>
</feature>
<sequence length="309" mass="32739">MKLSMRQLKTDAHEDSLWSCAWTEGPDLLITGSVDETVKAWGASGETCEESHTYTGHSLGVITVAVDPKGLVASSALDSVIRVWDLTTNETKAVLETPPAEVWGIAFNPGESSTHIAAAGGASAAVNVYSLESKTSVSTLSFPTGVDKDKNDKFVLSVAYSPDGQRIAAGAMDGSVAIFDVNQGRLMHMLEGHKMPVRSLAFSPDSKTVVTACDDSHVNMYSVEHASLIGSLSGHTSWVLSVAWNPDGSGFLTGSSDRTVKVWDTASRTCAQTHTQHTDSVWGIAFKPDGTRVASVSDDKAICIFDVAS</sequence>
<dbReference type="InterPro" id="IPR015943">
    <property type="entry name" value="WD40/YVTN_repeat-like_dom_sf"/>
</dbReference>
<dbReference type="PROSITE" id="PS00678">
    <property type="entry name" value="WD_REPEATS_1"/>
    <property type="match status" value="1"/>
</dbReference>
<reference evidence="4" key="1">
    <citation type="submission" date="2021-01" db="EMBL/GenBank/DDBJ databases">
        <authorList>
            <person name="Corre E."/>
            <person name="Pelletier E."/>
            <person name="Niang G."/>
            <person name="Scheremetjew M."/>
            <person name="Finn R."/>
            <person name="Kale V."/>
            <person name="Holt S."/>
            <person name="Cochrane G."/>
            <person name="Meng A."/>
            <person name="Brown T."/>
            <person name="Cohen L."/>
        </authorList>
    </citation>
    <scope>NUCLEOTIDE SEQUENCE</scope>
    <source>
        <strain evidence="4">CCMP722</strain>
    </source>
</reference>
<feature type="repeat" description="WD" evidence="3">
    <location>
        <begin position="148"/>
        <end position="189"/>
    </location>
</feature>
<evidence type="ECO:0000256" key="2">
    <source>
        <dbReference type="ARBA" id="ARBA00022737"/>
    </source>
</evidence>
<name>A0A7S0RVB2_9CHLO</name>
<dbReference type="PROSITE" id="PS50294">
    <property type="entry name" value="WD_REPEATS_REGION"/>
    <property type="match status" value="5"/>
</dbReference>
<evidence type="ECO:0000256" key="1">
    <source>
        <dbReference type="ARBA" id="ARBA00022574"/>
    </source>
</evidence>
<feature type="repeat" description="WD" evidence="3">
    <location>
        <begin position="54"/>
        <end position="94"/>
    </location>
</feature>
<organism evidence="4">
    <name type="scientific">Pyramimonas obovata</name>
    <dbReference type="NCBI Taxonomy" id="1411642"/>
    <lineage>
        <taxon>Eukaryota</taxon>
        <taxon>Viridiplantae</taxon>
        <taxon>Chlorophyta</taxon>
        <taxon>Pyramimonadophyceae</taxon>
        <taxon>Pyramimonadales</taxon>
        <taxon>Pyramimonadaceae</taxon>
        <taxon>Pyramimonas</taxon>
        <taxon>Pyramimonas incertae sedis</taxon>
    </lineage>
</organism>
<dbReference type="PROSITE" id="PS50082">
    <property type="entry name" value="WD_REPEATS_2"/>
    <property type="match status" value="6"/>
</dbReference>
<accession>A0A7S0RVB2</accession>
<evidence type="ECO:0000256" key="3">
    <source>
        <dbReference type="PROSITE-ProRule" id="PRU00221"/>
    </source>
</evidence>
<feature type="repeat" description="WD" evidence="3">
    <location>
        <begin position="10"/>
        <end position="41"/>
    </location>
</feature>
<dbReference type="Pfam" id="PF00400">
    <property type="entry name" value="WD40"/>
    <property type="match status" value="6"/>
</dbReference>
<dbReference type="InterPro" id="IPR020472">
    <property type="entry name" value="WD40_PAC1"/>
</dbReference>